<dbReference type="PANTHER" id="PTHR43735:SF5">
    <property type="entry name" value="FAD_NAD(P)-BINDING DOMAIN-CONTAINING PROTEIN"/>
    <property type="match status" value="1"/>
</dbReference>
<dbReference type="GO" id="GO:0050660">
    <property type="term" value="F:flavin adenine dinucleotide binding"/>
    <property type="evidence" value="ECO:0007669"/>
    <property type="project" value="TreeGrafter"/>
</dbReference>
<proteinExistence type="predicted"/>
<evidence type="ECO:0000313" key="3">
    <source>
        <dbReference type="Proteomes" id="UP000799772"/>
    </source>
</evidence>
<evidence type="ECO:0000313" key="2">
    <source>
        <dbReference type="EMBL" id="KAF2092464.1"/>
    </source>
</evidence>
<name>A0A9P4I4T5_9PEZI</name>
<dbReference type="GO" id="GO:0004174">
    <property type="term" value="F:electron-transferring-flavoprotein dehydrogenase activity"/>
    <property type="evidence" value="ECO:0007669"/>
    <property type="project" value="TreeGrafter"/>
</dbReference>
<sequence>MLPDKIKLFVEIFRVAIPFLGRIIIERIQASYHRWTYKAIPSPKNVVIVGGSFAGFELAKRLCESLPTGYRVVLVEKNSHLHYVFAFPRFSVVSGYEKGAFIPYSGIARNAPKGIFQLVQDEVVRISDDSVILASGEELPYEYLTIATGTSQLPPAKLSATHKEEACKELQTAQENIQNANSIAVVGGGAVGIEMATDIKSFRPEKDVTLINSRDHILPQFGPRLQSYALGAIRKQNIKVILGERPQIVAPGSGELRFGDGQTSSYDLIIRCTGQTPNSGLIMDWSPQSVSKETKRILVDPNLRLENLGDEAPHVFAVGDVAETGAPKMGRAGHMQAAVVASNIVKLIQGKPNKLEKYVSNRELEGATKLTLGKAEGVIYITDGGRKEILVPFNRVSEDMDIRRVWGMFGVKFSEGASSE</sequence>
<dbReference type="PANTHER" id="PTHR43735">
    <property type="entry name" value="APOPTOSIS-INDUCING FACTOR 1"/>
    <property type="match status" value="1"/>
</dbReference>
<gene>
    <name evidence="2" type="ORF">NA57DRAFT_69782</name>
</gene>
<dbReference type="GO" id="GO:0005737">
    <property type="term" value="C:cytoplasm"/>
    <property type="evidence" value="ECO:0007669"/>
    <property type="project" value="TreeGrafter"/>
</dbReference>
<accession>A0A9P4I4T5</accession>
<dbReference type="PRINTS" id="PR00368">
    <property type="entry name" value="FADPNR"/>
</dbReference>
<dbReference type="Gene3D" id="3.50.50.100">
    <property type="match status" value="1"/>
</dbReference>
<dbReference type="Pfam" id="PF07992">
    <property type="entry name" value="Pyr_redox_2"/>
    <property type="match status" value="1"/>
</dbReference>
<protein>
    <submittedName>
        <fullName evidence="2">Oxidoreductase</fullName>
    </submittedName>
</protein>
<reference evidence="2" key="1">
    <citation type="journal article" date="2020" name="Stud. Mycol.">
        <title>101 Dothideomycetes genomes: a test case for predicting lifestyles and emergence of pathogens.</title>
        <authorList>
            <person name="Haridas S."/>
            <person name="Albert R."/>
            <person name="Binder M."/>
            <person name="Bloem J."/>
            <person name="Labutti K."/>
            <person name="Salamov A."/>
            <person name="Andreopoulos B."/>
            <person name="Baker S."/>
            <person name="Barry K."/>
            <person name="Bills G."/>
            <person name="Bluhm B."/>
            <person name="Cannon C."/>
            <person name="Castanera R."/>
            <person name="Culley D."/>
            <person name="Daum C."/>
            <person name="Ezra D."/>
            <person name="Gonzalez J."/>
            <person name="Henrissat B."/>
            <person name="Kuo A."/>
            <person name="Liang C."/>
            <person name="Lipzen A."/>
            <person name="Lutzoni F."/>
            <person name="Magnuson J."/>
            <person name="Mondo S."/>
            <person name="Nolan M."/>
            <person name="Ohm R."/>
            <person name="Pangilinan J."/>
            <person name="Park H.-J."/>
            <person name="Ramirez L."/>
            <person name="Alfaro M."/>
            <person name="Sun H."/>
            <person name="Tritt A."/>
            <person name="Yoshinaga Y."/>
            <person name="Zwiers L.-H."/>
            <person name="Turgeon B."/>
            <person name="Goodwin S."/>
            <person name="Spatafora J."/>
            <person name="Crous P."/>
            <person name="Grigoriev I."/>
        </authorList>
    </citation>
    <scope>NUCLEOTIDE SEQUENCE</scope>
    <source>
        <strain evidence="2">CBS 133067</strain>
    </source>
</reference>
<organism evidence="2 3">
    <name type="scientific">Rhizodiscina lignyota</name>
    <dbReference type="NCBI Taxonomy" id="1504668"/>
    <lineage>
        <taxon>Eukaryota</taxon>
        <taxon>Fungi</taxon>
        <taxon>Dikarya</taxon>
        <taxon>Ascomycota</taxon>
        <taxon>Pezizomycotina</taxon>
        <taxon>Dothideomycetes</taxon>
        <taxon>Pleosporomycetidae</taxon>
        <taxon>Aulographales</taxon>
        <taxon>Rhizodiscinaceae</taxon>
        <taxon>Rhizodiscina</taxon>
    </lineage>
</organism>
<dbReference type="OrthoDB" id="202203at2759"/>
<keyword evidence="3" id="KW-1185">Reference proteome</keyword>
<dbReference type="Proteomes" id="UP000799772">
    <property type="component" value="Unassembled WGS sequence"/>
</dbReference>
<dbReference type="InterPro" id="IPR023753">
    <property type="entry name" value="FAD/NAD-binding_dom"/>
</dbReference>
<dbReference type="AlphaFoldDB" id="A0A9P4I4T5"/>
<comment type="caution">
    <text evidence="2">The sequence shown here is derived from an EMBL/GenBank/DDBJ whole genome shotgun (WGS) entry which is preliminary data.</text>
</comment>
<dbReference type="InterPro" id="IPR036188">
    <property type="entry name" value="FAD/NAD-bd_sf"/>
</dbReference>
<evidence type="ECO:0000259" key="1">
    <source>
        <dbReference type="Pfam" id="PF07992"/>
    </source>
</evidence>
<dbReference type="SUPFAM" id="SSF51905">
    <property type="entry name" value="FAD/NAD(P)-binding domain"/>
    <property type="match status" value="1"/>
</dbReference>
<feature type="domain" description="FAD/NAD(P)-binding" evidence="1">
    <location>
        <begin position="45"/>
        <end position="337"/>
    </location>
</feature>
<dbReference type="EMBL" id="ML978146">
    <property type="protein sequence ID" value="KAF2092464.1"/>
    <property type="molecule type" value="Genomic_DNA"/>
</dbReference>
<dbReference type="PRINTS" id="PR00469">
    <property type="entry name" value="PNDRDTASEII"/>
</dbReference>